<proteinExistence type="predicted"/>
<reference evidence="1" key="1">
    <citation type="submission" date="2021-03" db="EMBL/GenBank/DDBJ databases">
        <authorList>
            <person name="Bekaert M."/>
        </authorList>
    </citation>
    <scope>NUCLEOTIDE SEQUENCE</scope>
</reference>
<name>A0A8S3UI48_MYTED</name>
<accession>A0A8S3UI48</accession>
<evidence type="ECO:0000313" key="1">
    <source>
        <dbReference type="EMBL" id="CAG2245293.1"/>
    </source>
</evidence>
<comment type="caution">
    <text evidence="1">The sequence shown here is derived from an EMBL/GenBank/DDBJ whole genome shotgun (WGS) entry which is preliminary data.</text>
</comment>
<gene>
    <name evidence="1" type="ORF">MEDL_57319</name>
</gene>
<dbReference type="AlphaFoldDB" id="A0A8S3UI48"/>
<evidence type="ECO:0000313" key="2">
    <source>
        <dbReference type="Proteomes" id="UP000683360"/>
    </source>
</evidence>
<keyword evidence="2" id="KW-1185">Reference proteome</keyword>
<organism evidence="1 2">
    <name type="scientific">Mytilus edulis</name>
    <name type="common">Blue mussel</name>
    <dbReference type="NCBI Taxonomy" id="6550"/>
    <lineage>
        <taxon>Eukaryota</taxon>
        <taxon>Metazoa</taxon>
        <taxon>Spiralia</taxon>
        <taxon>Lophotrochozoa</taxon>
        <taxon>Mollusca</taxon>
        <taxon>Bivalvia</taxon>
        <taxon>Autobranchia</taxon>
        <taxon>Pteriomorphia</taxon>
        <taxon>Mytilida</taxon>
        <taxon>Mytiloidea</taxon>
        <taxon>Mytilidae</taxon>
        <taxon>Mytilinae</taxon>
        <taxon>Mytilus</taxon>
    </lineage>
</organism>
<dbReference type="EMBL" id="CAJPWZ010002767">
    <property type="protein sequence ID" value="CAG2245293.1"/>
    <property type="molecule type" value="Genomic_DNA"/>
</dbReference>
<sequence length="177" mass="20526">MYESLEEMLNMPEFDKDLQEELTAAYPNTGFINVLSSAKRDLVRNDCGIIVTATATVCRIRHSNVLMLKAYTKEGLLLKDEEFDNIEHMKSVVNEYTDISHMKQDIKESVFYTDVYLPVPILKVDLYFSFPKNKVIFKILGLYTYFLSNNRKKNLQIATSDIVLSWTFVMNNKSLID</sequence>
<protein>
    <submittedName>
        <fullName evidence="1">Uncharacterized protein</fullName>
    </submittedName>
</protein>
<dbReference type="OrthoDB" id="8927528at2759"/>
<dbReference type="Proteomes" id="UP000683360">
    <property type="component" value="Unassembled WGS sequence"/>
</dbReference>